<evidence type="ECO:0000313" key="2">
    <source>
        <dbReference type="Proteomes" id="UP001139981"/>
    </source>
</evidence>
<protein>
    <submittedName>
        <fullName evidence="1">Uncharacterized protein</fullName>
    </submittedName>
</protein>
<evidence type="ECO:0000313" key="1">
    <source>
        <dbReference type="EMBL" id="KAJ2893832.1"/>
    </source>
</evidence>
<organism evidence="1 2">
    <name type="scientific">Coemansia aciculifera</name>
    <dbReference type="NCBI Taxonomy" id="417176"/>
    <lineage>
        <taxon>Eukaryota</taxon>
        <taxon>Fungi</taxon>
        <taxon>Fungi incertae sedis</taxon>
        <taxon>Zoopagomycota</taxon>
        <taxon>Kickxellomycotina</taxon>
        <taxon>Kickxellomycetes</taxon>
        <taxon>Kickxellales</taxon>
        <taxon>Kickxellaceae</taxon>
        <taxon>Coemansia</taxon>
    </lineage>
</organism>
<dbReference type="EMBL" id="JANBVB010000492">
    <property type="protein sequence ID" value="KAJ2893832.1"/>
    <property type="molecule type" value="Genomic_DNA"/>
</dbReference>
<proteinExistence type="predicted"/>
<reference evidence="1" key="1">
    <citation type="submission" date="2022-07" db="EMBL/GenBank/DDBJ databases">
        <title>Phylogenomic reconstructions and comparative analyses of Kickxellomycotina fungi.</title>
        <authorList>
            <person name="Reynolds N.K."/>
            <person name="Stajich J.E."/>
            <person name="Barry K."/>
            <person name="Grigoriev I.V."/>
            <person name="Crous P."/>
            <person name="Smith M.E."/>
        </authorList>
    </citation>
    <scope>NUCLEOTIDE SEQUENCE</scope>
    <source>
        <strain evidence="1">CBS 190363</strain>
    </source>
</reference>
<name>A0ACC1M4A3_9FUNG</name>
<dbReference type="Proteomes" id="UP001139981">
    <property type="component" value="Unassembled WGS sequence"/>
</dbReference>
<sequence>MANNHHNNSHNGGGGGSSSRRQQYDNVPPTQYLNGGGNGNHHAENDPYGEGAFEDYDRPESFDVSYYTRDGDYGDNIYMTSSGHQGAGDHHHHHDGNGPSLLSPDGPMPQGPMMADLPPRKRRHGKNRDSDVESVSDSAYSVRSSLVRTPASHGSNDIDIFGAYRATPANGISAEDGRYAS</sequence>
<keyword evidence="2" id="KW-1185">Reference proteome</keyword>
<feature type="non-terminal residue" evidence="1">
    <location>
        <position position="181"/>
    </location>
</feature>
<gene>
    <name evidence="1" type="ORF">IWW38_002753</name>
</gene>
<comment type="caution">
    <text evidence="1">The sequence shown here is derived from an EMBL/GenBank/DDBJ whole genome shotgun (WGS) entry which is preliminary data.</text>
</comment>
<accession>A0ACC1M4A3</accession>